<keyword evidence="10" id="KW-0472">Membrane</keyword>
<evidence type="ECO:0000256" key="1">
    <source>
        <dbReference type="ARBA" id="ARBA00004240"/>
    </source>
</evidence>
<feature type="domain" description="Cytochrome b5 heme-binding" evidence="11">
    <location>
        <begin position="60"/>
        <end position="156"/>
    </location>
</feature>
<evidence type="ECO:0000313" key="13">
    <source>
        <dbReference type="Proteomes" id="UP000828251"/>
    </source>
</evidence>
<evidence type="ECO:0000256" key="10">
    <source>
        <dbReference type="SAM" id="Phobius"/>
    </source>
</evidence>
<evidence type="ECO:0000256" key="6">
    <source>
        <dbReference type="ARBA" id="ARBA00023004"/>
    </source>
</evidence>
<accession>A0A9D3VNR3</accession>
<organism evidence="12 13">
    <name type="scientific">Gossypium stocksii</name>
    <dbReference type="NCBI Taxonomy" id="47602"/>
    <lineage>
        <taxon>Eukaryota</taxon>
        <taxon>Viridiplantae</taxon>
        <taxon>Streptophyta</taxon>
        <taxon>Embryophyta</taxon>
        <taxon>Tracheophyta</taxon>
        <taxon>Spermatophyta</taxon>
        <taxon>Magnoliopsida</taxon>
        <taxon>eudicotyledons</taxon>
        <taxon>Gunneridae</taxon>
        <taxon>Pentapetalae</taxon>
        <taxon>rosids</taxon>
        <taxon>malvids</taxon>
        <taxon>Malvales</taxon>
        <taxon>Malvaceae</taxon>
        <taxon>Malvoideae</taxon>
        <taxon>Gossypium</taxon>
    </lineage>
</organism>
<dbReference type="AlphaFoldDB" id="A0A9D3VNR3"/>
<evidence type="ECO:0000313" key="12">
    <source>
        <dbReference type="EMBL" id="KAH1089900.1"/>
    </source>
</evidence>
<keyword evidence="7" id="KW-0446">Lipid-binding</keyword>
<dbReference type="PANTHER" id="PTHR10281">
    <property type="entry name" value="MEMBRANE-ASSOCIATED PROGESTERONE RECEPTOR COMPONENT-RELATED"/>
    <property type="match status" value="1"/>
</dbReference>
<dbReference type="GO" id="GO:0005783">
    <property type="term" value="C:endoplasmic reticulum"/>
    <property type="evidence" value="ECO:0007669"/>
    <property type="project" value="UniProtKB-SubCell"/>
</dbReference>
<reference evidence="12 13" key="1">
    <citation type="journal article" date="2021" name="Plant Biotechnol. J.">
        <title>Multi-omics assisted identification of the key and species-specific regulatory components of drought-tolerant mechanisms in Gossypium stocksii.</title>
        <authorList>
            <person name="Yu D."/>
            <person name="Ke L."/>
            <person name="Zhang D."/>
            <person name="Wu Y."/>
            <person name="Sun Y."/>
            <person name="Mei J."/>
            <person name="Sun J."/>
            <person name="Sun Y."/>
        </authorList>
    </citation>
    <scope>NUCLEOTIDE SEQUENCE [LARGE SCALE GENOMIC DNA]</scope>
    <source>
        <strain evidence="13">cv. E1</strain>
        <tissue evidence="12">Leaf</tissue>
    </source>
</reference>
<dbReference type="Gene3D" id="3.10.120.10">
    <property type="entry name" value="Cytochrome b5-like heme/steroid binding domain"/>
    <property type="match status" value="1"/>
</dbReference>
<dbReference type="GO" id="GO:0005496">
    <property type="term" value="F:steroid binding"/>
    <property type="evidence" value="ECO:0007669"/>
    <property type="project" value="UniProtKB-KW"/>
</dbReference>
<dbReference type="EMBL" id="JAIQCV010000006">
    <property type="protein sequence ID" value="KAH1089900.1"/>
    <property type="molecule type" value="Genomic_DNA"/>
</dbReference>
<evidence type="ECO:0000259" key="11">
    <source>
        <dbReference type="SMART" id="SM01117"/>
    </source>
</evidence>
<evidence type="ECO:0000256" key="8">
    <source>
        <dbReference type="ARBA" id="ARBA00038357"/>
    </source>
</evidence>
<evidence type="ECO:0000256" key="4">
    <source>
        <dbReference type="ARBA" id="ARBA00022723"/>
    </source>
</evidence>
<evidence type="ECO:0000256" key="9">
    <source>
        <dbReference type="SAM" id="MobiDB-lite"/>
    </source>
</evidence>
<keyword evidence="2" id="KW-0349">Heme</keyword>
<sequence>MGIYSTVMEAVTEATGLSPTAFFTILAMMVVVYKIVCGMFLGPEDFRQKSQKEPIQVGDITESELRAYDGSDPKKPLLIAIKGQIYDVSSSKVFYGRGGAYSMFTGRDASRALAMLSFKPEDLTGNLEGLSAEELSVLEDWECKFLDKYPIVGRVVQPSNTSQNGDGLHIHHNDTNGHQQQQQQTKND</sequence>
<feature type="region of interest" description="Disordered" evidence="9">
    <location>
        <begin position="157"/>
        <end position="188"/>
    </location>
</feature>
<gene>
    <name evidence="12" type="ORF">J1N35_017157</name>
</gene>
<keyword evidence="6" id="KW-0408">Iron</keyword>
<evidence type="ECO:0000256" key="2">
    <source>
        <dbReference type="ARBA" id="ARBA00022617"/>
    </source>
</evidence>
<proteinExistence type="inferred from homology"/>
<comment type="similarity">
    <text evidence="8">Belongs to the cytochrome b5 family. MAPR subfamily.</text>
</comment>
<evidence type="ECO:0000256" key="5">
    <source>
        <dbReference type="ARBA" id="ARBA00022824"/>
    </source>
</evidence>
<dbReference type="InterPro" id="IPR050577">
    <property type="entry name" value="MAPR/NEUFC/NENF-like"/>
</dbReference>
<keyword evidence="4" id="KW-0479">Metal-binding</keyword>
<dbReference type="Pfam" id="PF00173">
    <property type="entry name" value="Cyt-b5"/>
    <property type="match status" value="1"/>
</dbReference>
<protein>
    <recommendedName>
        <fullName evidence="11">Cytochrome b5 heme-binding domain-containing protein</fullName>
    </recommendedName>
</protein>
<comment type="subcellular location">
    <subcellularLocation>
        <location evidence="1">Endoplasmic reticulum</location>
    </subcellularLocation>
</comment>
<comment type="caution">
    <text evidence="12">The sequence shown here is derived from an EMBL/GenBank/DDBJ whole genome shotgun (WGS) entry which is preliminary data.</text>
</comment>
<evidence type="ECO:0000256" key="3">
    <source>
        <dbReference type="ARBA" id="ARBA00022665"/>
    </source>
</evidence>
<dbReference type="OrthoDB" id="547796at2759"/>
<dbReference type="GO" id="GO:0016020">
    <property type="term" value="C:membrane"/>
    <property type="evidence" value="ECO:0007669"/>
    <property type="project" value="TreeGrafter"/>
</dbReference>
<dbReference type="SUPFAM" id="SSF55856">
    <property type="entry name" value="Cytochrome b5-like heme/steroid binding domain"/>
    <property type="match status" value="1"/>
</dbReference>
<keyword evidence="13" id="KW-1185">Reference proteome</keyword>
<dbReference type="Proteomes" id="UP000828251">
    <property type="component" value="Unassembled WGS sequence"/>
</dbReference>
<dbReference type="InterPro" id="IPR036400">
    <property type="entry name" value="Cyt_B5-like_heme/steroid_sf"/>
</dbReference>
<dbReference type="InterPro" id="IPR001199">
    <property type="entry name" value="Cyt_B5-like_heme/steroid-bd"/>
</dbReference>
<keyword evidence="10" id="KW-0812">Transmembrane</keyword>
<feature type="compositionally biased region" description="Low complexity" evidence="9">
    <location>
        <begin position="179"/>
        <end position="188"/>
    </location>
</feature>
<dbReference type="SMART" id="SM01117">
    <property type="entry name" value="Cyt-b5"/>
    <property type="match status" value="1"/>
</dbReference>
<name>A0A9D3VNR3_9ROSI</name>
<keyword evidence="10" id="KW-1133">Transmembrane helix</keyword>
<keyword evidence="5" id="KW-0256">Endoplasmic reticulum</keyword>
<dbReference type="PANTHER" id="PTHR10281:SF72">
    <property type="entry name" value="NEUDESIN"/>
    <property type="match status" value="1"/>
</dbReference>
<dbReference type="GO" id="GO:0046872">
    <property type="term" value="F:metal ion binding"/>
    <property type="evidence" value="ECO:0007669"/>
    <property type="project" value="UniProtKB-KW"/>
</dbReference>
<dbReference type="FunFam" id="3.10.120.10:FF:000003">
    <property type="entry name" value="membrane-associated progesterone receptor component 1"/>
    <property type="match status" value="1"/>
</dbReference>
<evidence type="ECO:0000256" key="7">
    <source>
        <dbReference type="ARBA" id="ARBA00023121"/>
    </source>
</evidence>
<keyword evidence="3" id="KW-0754">Steroid-binding</keyword>
<feature type="transmembrane region" description="Helical" evidence="10">
    <location>
        <begin position="20"/>
        <end position="42"/>
    </location>
</feature>